<dbReference type="AlphaFoldDB" id="A0A7X2LWS8"/>
<comment type="caution">
    <text evidence="4">The sequence shown here is derived from an EMBL/GenBank/DDBJ whole genome shotgun (WGS) entry which is preliminary data.</text>
</comment>
<dbReference type="CDD" id="cd00088">
    <property type="entry name" value="HPT"/>
    <property type="match status" value="1"/>
</dbReference>
<dbReference type="RefSeq" id="WP_154381741.1">
    <property type="nucleotide sequence ID" value="NZ_WKJJ01000030.1"/>
</dbReference>
<evidence type="ECO:0000256" key="1">
    <source>
        <dbReference type="ARBA" id="ARBA00023012"/>
    </source>
</evidence>
<dbReference type="GO" id="GO:0000160">
    <property type="term" value="P:phosphorelay signal transduction system"/>
    <property type="evidence" value="ECO:0007669"/>
    <property type="project" value="UniProtKB-KW"/>
</dbReference>
<sequence>MTSYVDPGEPPAVQHILDIEEGLDRLMGDQQLYVQMLRRFRQDYQHVTGLVRQALAQGDTERAQRHIHSLKGASGMIGAQELHHLAIAAEHGFHSAGLELQASLALVETALAGLLRVLDVYLQDTVNGPGAISQARAPATPETRALLARLAMLLDEGNGDAIDVLEQSATLLASCLGVAKFQEVASAAHQYDFEGALAALQPALAG</sequence>
<proteinExistence type="predicted"/>
<keyword evidence="2" id="KW-0597">Phosphoprotein</keyword>
<keyword evidence="1" id="KW-0902">Two-component regulatory system</keyword>
<evidence type="ECO:0000259" key="3">
    <source>
        <dbReference type="PROSITE" id="PS50894"/>
    </source>
</evidence>
<dbReference type="InterPro" id="IPR008207">
    <property type="entry name" value="Sig_transdc_His_kin_Hpt_dom"/>
</dbReference>
<dbReference type="Proteomes" id="UP000446768">
    <property type="component" value="Unassembled WGS sequence"/>
</dbReference>
<organism evidence="4 5">
    <name type="scientific">Pseudoduganella rivuli</name>
    <dbReference type="NCBI Taxonomy" id="2666085"/>
    <lineage>
        <taxon>Bacteria</taxon>
        <taxon>Pseudomonadati</taxon>
        <taxon>Pseudomonadota</taxon>
        <taxon>Betaproteobacteria</taxon>
        <taxon>Burkholderiales</taxon>
        <taxon>Oxalobacteraceae</taxon>
        <taxon>Telluria group</taxon>
        <taxon>Pseudoduganella</taxon>
    </lineage>
</organism>
<accession>A0A7X2LWS8</accession>
<dbReference type="PROSITE" id="PS50894">
    <property type="entry name" value="HPT"/>
    <property type="match status" value="1"/>
</dbReference>
<evidence type="ECO:0000313" key="4">
    <source>
        <dbReference type="EMBL" id="MRV76323.1"/>
    </source>
</evidence>
<dbReference type="SUPFAM" id="SSF47226">
    <property type="entry name" value="Histidine-containing phosphotransfer domain, HPT domain"/>
    <property type="match status" value="1"/>
</dbReference>
<keyword evidence="5" id="KW-1185">Reference proteome</keyword>
<name>A0A7X2LWS8_9BURK</name>
<dbReference type="Pfam" id="PF01627">
    <property type="entry name" value="Hpt"/>
    <property type="match status" value="1"/>
</dbReference>
<dbReference type="Gene3D" id="1.20.120.160">
    <property type="entry name" value="HPT domain"/>
    <property type="match status" value="1"/>
</dbReference>
<dbReference type="EMBL" id="WKJJ01000030">
    <property type="protein sequence ID" value="MRV76323.1"/>
    <property type="molecule type" value="Genomic_DNA"/>
</dbReference>
<gene>
    <name evidence="4" type="ORF">GJ700_31895</name>
</gene>
<protein>
    <submittedName>
        <fullName evidence="4">Phosphotransfer domain-containing protein</fullName>
    </submittedName>
</protein>
<dbReference type="SMART" id="SM00073">
    <property type="entry name" value="HPT"/>
    <property type="match status" value="1"/>
</dbReference>
<reference evidence="4 5" key="1">
    <citation type="submission" date="2019-11" db="EMBL/GenBank/DDBJ databases">
        <title>Novel species isolated from a subtropical stream in China.</title>
        <authorList>
            <person name="Lu H."/>
        </authorList>
    </citation>
    <scope>NUCLEOTIDE SEQUENCE [LARGE SCALE GENOMIC DNA]</scope>
    <source>
        <strain evidence="4 5">FT92W</strain>
    </source>
</reference>
<dbReference type="InterPro" id="IPR036641">
    <property type="entry name" value="HPT_dom_sf"/>
</dbReference>
<evidence type="ECO:0000256" key="2">
    <source>
        <dbReference type="PROSITE-ProRule" id="PRU00110"/>
    </source>
</evidence>
<feature type="modified residue" description="Phosphohistidine" evidence="2">
    <location>
        <position position="68"/>
    </location>
</feature>
<feature type="domain" description="HPt" evidence="3">
    <location>
        <begin position="29"/>
        <end position="121"/>
    </location>
</feature>
<dbReference type="GO" id="GO:0004672">
    <property type="term" value="F:protein kinase activity"/>
    <property type="evidence" value="ECO:0007669"/>
    <property type="project" value="UniProtKB-ARBA"/>
</dbReference>
<evidence type="ECO:0000313" key="5">
    <source>
        <dbReference type="Proteomes" id="UP000446768"/>
    </source>
</evidence>